<dbReference type="Proteomes" id="UP001243846">
    <property type="component" value="Unassembled WGS sequence"/>
</dbReference>
<evidence type="ECO:0000313" key="5">
    <source>
        <dbReference type="Proteomes" id="UP001243846"/>
    </source>
</evidence>
<dbReference type="PRINTS" id="PR00313">
    <property type="entry name" value="CABNDNGRPT"/>
</dbReference>
<dbReference type="Pfam" id="PF00353">
    <property type="entry name" value="HemolysinCabind"/>
    <property type="match status" value="1"/>
</dbReference>
<dbReference type="EMBL" id="JAUFRC010000001">
    <property type="protein sequence ID" value="MDN3710808.1"/>
    <property type="molecule type" value="Genomic_DNA"/>
</dbReference>
<dbReference type="PROSITE" id="PS00330">
    <property type="entry name" value="HEMOLYSIN_CALCIUM"/>
    <property type="match status" value="1"/>
</dbReference>
<keyword evidence="5" id="KW-1185">Reference proteome</keyword>
<dbReference type="RefSeq" id="WP_377786162.1">
    <property type="nucleotide sequence ID" value="NZ_JBHUOC010000001.1"/>
</dbReference>
<evidence type="ECO:0000256" key="2">
    <source>
        <dbReference type="ARBA" id="ARBA00022525"/>
    </source>
</evidence>
<dbReference type="PANTHER" id="PTHR38340">
    <property type="entry name" value="S-LAYER PROTEIN"/>
    <property type="match status" value="1"/>
</dbReference>
<dbReference type="Gene3D" id="2.150.10.10">
    <property type="entry name" value="Serralysin-like metalloprotease, C-terminal"/>
    <property type="match status" value="1"/>
</dbReference>
<dbReference type="InterPro" id="IPR018511">
    <property type="entry name" value="Hemolysin-typ_Ca-bd_CS"/>
</dbReference>
<protein>
    <recommendedName>
        <fullName evidence="6">Calcium-binding protein</fullName>
    </recommendedName>
</protein>
<dbReference type="InterPro" id="IPR011049">
    <property type="entry name" value="Serralysin-like_metalloprot_C"/>
</dbReference>
<feature type="region of interest" description="Disordered" evidence="3">
    <location>
        <begin position="1"/>
        <end position="28"/>
    </location>
</feature>
<organism evidence="4 5">
    <name type="scientific">Paracoccus cavernae</name>
    <dbReference type="NCBI Taxonomy" id="1571207"/>
    <lineage>
        <taxon>Bacteria</taxon>
        <taxon>Pseudomonadati</taxon>
        <taxon>Pseudomonadota</taxon>
        <taxon>Alphaproteobacteria</taxon>
        <taxon>Rhodobacterales</taxon>
        <taxon>Paracoccaceae</taxon>
        <taxon>Paracoccus</taxon>
    </lineage>
</organism>
<accession>A0ABT8D1U5</accession>
<proteinExistence type="predicted"/>
<evidence type="ECO:0000256" key="3">
    <source>
        <dbReference type="SAM" id="MobiDB-lite"/>
    </source>
</evidence>
<reference evidence="5" key="1">
    <citation type="journal article" date="2019" name="Int. J. Syst. Evol. Microbiol.">
        <title>The Global Catalogue of Microorganisms (GCM) 10K type strain sequencing project: providing services to taxonomists for standard genome sequencing and annotation.</title>
        <authorList>
            <consortium name="The Broad Institute Genomics Platform"/>
            <consortium name="The Broad Institute Genome Sequencing Center for Infectious Disease"/>
            <person name="Wu L."/>
            <person name="Ma J."/>
        </authorList>
    </citation>
    <scope>NUCLEOTIDE SEQUENCE [LARGE SCALE GENOMIC DNA]</scope>
    <source>
        <strain evidence="5">CECT 8482</strain>
    </source>
</reference>
<comment type="caution">
    <text evidence="4">The sequence shown here is derived from an EMBL/GenBank/DDBJ whole genome shotgun (WGS) entry which is preliminary data.</text>
</comment>
<comment type="subcellular location">
    <subcellularLocation>
        <location evidence="1">Secreted</location>
    </subcellularLocation>
</comment>
<evidence type="ECO:0000313" key="4">
    <source>
        <dbReference type="EMBL" id="MDN3710808.1"/>
    </source>
</evidence>
<gene>
    <name evidence="4" type="ORF">QWZ10_01325</name>
</gene>
<dbReference type="InterPro" id="IPR050557">
    <property type="entry name" value="RTX_toxin/Mannuronan_C5-epim"/>
</dbReference>
<evidence type="ECO:0000256" key="1">
    <source>
        <dbReference type="ARBA" id="ARBA00004613"/>
    </source>
</evidence>
<dbReference type="InterPro" id="IPR001343">
    <property type="entry name" value="Hemolysn_Ca-bd"/>
</dbReference>
<sequence length="83" mass="8826">MSETLTGTNDDDEIRGEGGNDTLYGRAGNDTLIGGSGDDYMYGESGNDTFTLSGNDIGTDRFFGGEGRTASTSRASYRFRVCC</sequence>
<name>A0ABT8D1U5_9RHOB</name>
<keyword evidence="2" id="KW-0964">Secreted</keyword>
<evidence type="ECO:0008006" key="6">
    <source>
        <dbReference type="Google" id="ProtNLM"/>
    </source>
</evidence>
<dbReference type="PANTHER" id="PTHR38340:SF1">
    <property type="entry name" value="S-LAYER PROTEIN"/>
    <property type="match status" value="1"/>
</dbReference>
<dbReference type="SUPFAM" id="SSF51120">
    <property type="entry name" value="beta-Roll"/>
    <property type="match status" value="1"/>
</dbReference>